<reference evidence="1" key="1">
    <citation type="submission" date="2020-02" db="EMBL/GenBank/DDBJ databases">
        <authorList>
            <person name="Meier V. D."/>
        </authorList>
    </citation>
    <scope>NUCLEOTIDE SEQUENCE</scope>
    <source>
        <strain evidence="1">AVDCRST_MAG68</strain>
    </source>
</reference>
<proteinExistence type="predicted"/>
<name>A0A6J4LEU7_9BACT</name>
<gene>
    <name evidence="1" type="ORF">AVDCRST_MAG68-2312</name>
</gene>
<evidence type="ECO:0008006" key="2">
    <source>
        <dbReference type="Google" id="ProtNLM"/>
    </source>
</evidence>
<sequence>MRDEIEVLFLASDPFREGAARRLDEEVRGVEEAIRRGHGCARVKLVPCFAPGTRDLQHALMRHDPRIVHFAGDGGGIYLGDASGRRGLVTARALAELFGFLNEWIKVVILNGCDTLPMAEALGEVVDYTIGMDPPLGDASAILFAEAFYGALGMGETVRGSFDEAVRRLDGSAVPVLRTRAGAR</sequence>
<accession>A0A6J4LEU7</accession>
<dbReference type="AlphaFoldDB" id="A0A6J4LEU7"/>
<evidence type="ECO:0000313" key="1">
    <source>
        <dbReference type="EMBL" id="CAA9326946.1"/>
    </source>
</evidence>
<dbReference type="EMBL" id="CADCTW010000106">
    <property type="protein sequence ID" value="CAA9326946.1"/>
    <property type="molecule type" value="Genomic_DNA"/>
</dbReference>
<protein>
    <recommendedName>
        <fullName evidence="2">CHAT domain-containing protein</fullName>
    </recommendedName>
</protein>
<organism evidence="1">
    <name type="scientific">uncultured Gemmatimonadota bacterium</name>
    <dbReference type="NCBI Taxonomy" id="203437"/>
    <lineage>
        <taxon>Bacteria</taxon>
        <taxon>Pseudomonadati</taxon>
        <taxon>Gemmatimonadota</taxon>
        <taxon>environmental samples</taxon>
    </lineage>
</organism>